<reference evidence="10" key="1">
    <citation type="journal article" date="2020" name="mSystems">
        <title>Genome- and Community-Level Interaction Insights into Carbon Utilization and Element Cycling Functions of Hydrothermarchaeota in Hydrothermal Sediment.</title>
        <authorList>
            <person name="Zhou Z."/>
            <person name="Liu Y."/>
            <person name="Xu W."/>
            <person name="Pan J."/>
            <person name="Luo Z.H."/>
            <person name="Li M."/>
        </authorList>
    </citation>
    <scope>NUCLEOTIDE SEQUENCE [LARGE SCALE GENOMIC DNA]</scope>
    <source>
        <strain evidence="10">SpSt-468</strain>
    </source>
</reference>
<dbReference type="EC" id="3.4.25.1" evidence="9"/>
<dbReference type="HAMAP" id="MF_02113_A">
    <property type="entry name" value="Proteasome_B_A"/>
    <property type="match status" value="1"/>
</dbReference>
<dbReference type="InterPro" id="IPR023333">
    <property type="entry name" value="Proteasome_suB-type"/>
</dbReference>
<dbReference type="InterPro" id="IPR029055">
    <property type="entry name" value="Ntn_hydrolases_N"/>
</dbReference>
<dbReference type="PRINTS" id="PR00141">
    <property type="entry name" value="PROTEASOME"/>
</dbReference>
<keyword evidence="2 9" id="KW-0963">Cytoplasm</keyword>
<keyword evidence="8 9" id="KW-0865">Zymogen</keyword>
<evidence type="ECO:0000256" key="7">
    <source>
        <dbReference type="ARBA" id="ARBA00022942"/>
    </source>
</evidence>
<dbReference type="Pfam" id="PF00227">
    <property type="entry name" value="Proteasome"/>
    <property type="match status" value="1"/>
</dbReference>
<dbReference type="SUPFAM" id="SSF56235">
    <property type="entry name" value="N-terminal nucleophile aminohydrolases (Ntn hydrolases)"/>
    <property type="match status" value="1"/>
</dbReference>
<comment type="caution">
    <text evidence="9">Lacks conserved residue(s) required for the propagation of feature annotation.</text>
</comment>
<organism evidence="10">
    <name type="scientific">Candidatus Methanomethylicus mesodigestus</name>
    <dbReference type="NCBI Taxonomy" id="1867258"/>
    <lineage>
        <taxon>Archaea</taxon>
        <taxon>Thermoproteota</taxon>
        <taxon>Methanosuratincolia</taxon>
        <taxon>Candidatus Methanomethylicales</taxon>
        <taxon>Candidatus Methanomethylicaceae</taxon>
        <taxon>Candidatus Methanomethylicus</taxon>
    </lineage>
</organism>
<dbReference type="AlphaFoldDB" id="A0A7C3EZB1"/>
<dbReference type="PANTHER" id="PTHR32194">
    <property type="entry name" value="METALLOPROTEASE TLDD"/>
    <property type="match status" value="1"/>
</dbReference>
<evidence type="ECO:0000256" key="6">
    <source>
        <dbReference type="ARBA" id="ARBA00022813"/>
    </source>
</evidence>
<comment type="function">
    <text evidence="9">Component of the proteasome core, a large protease complex with broad specificity involved in protein degradation.</text>
</comment>
<dbReference type="PANTHER" id="PTHR32194:SF0">
    <property type="entry name" value="ATP-DEPENDENT PROTEASE SUBUNIT HSLV"/>
    <property type="match status" value="1"/>
</dbReference>
<dbReference type="EMBL" id="DSTX01000001">
    <property type="protein sequence ID" value="HFK19785.1"/>
    <property type="molecule type" value="Genomic_DNA"/>
</dbReference>
<keyword evidence="4 9" id="KW-0888">Threonine protease</keyword>
<dbReference type="GO" id="GO:0010498">
    <property type="term" value="P:proteasomal protein catabolic process"/>
    <property type="evidence" value="ECO:0007669"/>
    <property type="project" value="UniProtKB-UniRule"/>
</dbReference>
<keyword evidence="6 9" id="KW-0068">Autocatalytic cleavage</keyword>
<dbReference type="Gene3D" id="3.60.20.10">
    <property type="entry name" value="Glutamine Phosphoribosylpyrophosphate, subunit 1, domain 1"/>
    <property type="match status" value="1"/>
</dbReference>
<comment type="similarity">
    <text evidence="9">Belongs to the peptidase T1B family.</text>
</comment>
<proteinExistence type="inferred from homology"/>
<keyword evidence="7 9" id="KW-0647">Proteasome</keyword>
<evidence type="ECO:0000256" key="2">
    <source>
        <dbReference type="ARBA" id="ARBA00022490"/>
    </source>
</evidence>
<evidence type="ECO:0000256" key="5">
    <source>
        <dbReference type="ARBA" id="ARBA00022801"/>
    </source>
</evidence>
<dbReference type="InterPro" id="IPR001353">
    <property type="entry name" value="Proteasome_sua/b"/>
</dbReference>
<evidence type="ECO:0000256" key="1">
    <source>
        <dbReference type="ARBA" id="ARBA00001198"/>
    </source>
</evidence>
<dbReference type="InterPro" id="IPR019983">
    <property type="entry name" value="Pept_T1A_Psome_bsu_arc"/>
</dbReference>
<evidence type="ECO:0000313" key="10">
    <source>
        <dbReference type="EMBL" id="HFK19785.1"/>
    </source>
</evidence>
<dbReference type="PROSITE" id="PS51476">
    <property type="entry name" value="PROTEASOME_BETA_2"/>
    <property type="match status" value="1"/>
</dbReference>
<dbReference type="NCBIfam" id="TIGR03634">
    <property type="entry name" value="arc_protsome_B"/>
    <property type="match status" value="1"/>
</dbReference>
<evidence type="ECO:0000256" key="9">
    <source>
        <dbReference type="HAMAP-Rule" id="MF_02113"/>
    </source>
</evidence>
<feature type="propeptide" id="PRO_5028541594" description="Removed in mature form; by autocatalysis" evidence="9">
    <location>
        <begin position="1"/>
        <end position="12"/>
    </location>
</feature>
<dbReference type="PROSITE" id="PS00854">
    <property type="entry name" value="PROTEASOME_BETA_1"/>
    <property type="match status" value="1"/>
</dbReference>
<evidence type="ECO:0000256" key="4">
    <source>
        <dbReference type="ARBA" id="ARBA00022698"/>
    </source>
</evidence>
<dbReference type="InterPro" id="IPR000243">
    <property type="entry name" value="Pept_T1A_subB"/>
</dbReference>
<gene>
    <name evidence="9 10" type="primary">psmB</name>
    <name evidence="10" type="ORF">ENS19_00700</name>
</gene>
<dbReference type="GO" id="GO:0004298">
    <property type="term" value="F:threonine-type endopeptidase activity"/>
    <property type="evidence" value="ECO:0007669"/>
    <property type="project" value="UniProtKB-UniRule"/>
</dbReference>
<comment type="catalytic activity">
    <reaction evidence="1 9">
        <text>Cleavage of peptide bonds with very broad specificity.</text>
        <dbReference type="EC" id="3.4.25.1"/>
    </reaction>
</comment>
<comment type="activity regulation">
    <text evidence="9">The formation of the proteasomal ATPase PAN-20S proteasome complex, via the docking of the C-termini of PAN into the intersubunit pockets in the alpha-rings, triggers opening of the gate for substrate entry. Interconversion between the open-gate and close-gate conformations leads to a dynamic regulation of the 20S proteasome proteolysis activity.</text>
</comment>
<comment type="subunit">
    <text evidence="9">The 20S proteasome core is composed of 14 alpha and 14 beta subunits that assemble into four stacked heptameric rings, resulting in a barrel-shaped structure. The two inner rings, each composed of seven catalytic beta subunits, are sandwiched by two outer rings, each composed of seven alpha subunits. The catalytic chamber with the active sites is on the inside of the barrel. Has a gated structure, the ends of the cylinder being occluded by the N-termini of the alpha-subunits. Is capped at one or both ends by the proteasome regulatory ATPase, PAN.</text>
</comment>
<dbReference type="GO" id="GO:0005737">
    <property type="term" value="C:cytoplasm"/>
    <property type="evidence" value="ECO:0007669"/>
    <property type="project" value="UniProtKB-SubCell"/>
</dbReference>
<dbReference type="GO" id="GO:0019774">
    <property type="term" value="C:proteasome core complex, beta-subunit complex"/>
    <property type="evidence" value="ECO:0007669"/>
    <property type="project" value="UniProtKB-UniRule"/>
</dbReference>
<evidence type="ECO:0000256" key="3">
    <source>
        <dbReference type="ARBA" id="ARBA00022670"/>
    </source>
</evidence>
<keyword evidence="3 9" id="KW-0645">Protease</keyword>
<keyword evidence="5 9" id="KW-0378">Hydrolase</keyword>
<evidence type="ECO:0000256" key="8">
    <source>
        <dbReference type="ARBA" id="ARBA00023145"/>
    </source>
</evidence>
<feature type="chain" id="PRO_5028541593" description="Proteasome subunit beta" evidence="9">
    <location>
        <begin position="13"/>
        <end position="204"/>
    </location>
</feature>
<accession>A0A7C3EZB1</accession>
<comment type="subcellular location">
    <subcellularLocation>
        <location evidence="9">Cytoplasm</location>
    </subcellularLocation>
</comment>
<sequence length="204" mass="21817">MPEAQFGYPASGATTVGIVFKEGVVLASEKRVSYGYSIMTKSGKKVFPINDRIGVAFAGLISDAQAVLRRMDAESRLYELDYHMGMSVRSTAKLLANILYSQRGFPVFTETMVGGRDESGPKLFILDPLGSMIEDKYAALGSGGSLAISVIEQGYSEEMSAKEAKELAVKAIRAAISRDIASGDGIDVLLITKEGAKEEAFAAK</sequence>
<comment type="caution">
    <text evidence="10">The sequence shown here is derived from an EMBL/GenBank/DDBJ whole genome shotgun (WGS) entry which is preliminary data.</text>
</comment>
<name>A0A7C3EZB1_9CREN</name>
<protein>
    <recommendedName>
        <fullName evidence="9">Proteasome subunit beta</fullName>
        <ecNumber evidence="9">3.4.25.1</ecNumber>
    </recommendedName>
    <alternativeName>
        <fullName evidence="9">20S proteasome beta subunit</fullName>
    </alternativeName>
    <alternativeName>
        <fullName evidence="9">Proteasome core protein PsmB</fullName>
    </alternativeName>
</protein>
<dbReference type="InterPro" id="IPR016050">
    <property type="entry name" value="Proteasome_bsu_CS"/>
</dbReference>